<dbReference type="GO" id="GO:0016624">
    <property type="term" value="F:oxidoreductase activity, acting on the aldehyde or oxo group of donors, disulfide as acceptor"/>
    <property type="evidence" value="ECO:0007669"/>
    <property type="project" value="InterPro"/>
</dbReference>
<reference evidence="6" key="1">
    <citation type="submission" date="2020-12" db="EMBL/GenBank/DDBJ databases">
        <title>Metabolic potential, ecology and presence of endohyphal bacteria is reflected in genomic diversity of Mucoromycotina.</title>
        <authorList>
            <person name="Muszewska A."/>
            <person name="Okrasinska A."/>
            <person name="Steczkiewicz K."/>
            <person name="Drgas O."/>
            <person name="Orlowska M."/>
            <person name="Perlinska-Lenart U."/>
            <person name="Aleksandrzak-Piekarczyk T."/>
            <person name="Szatraj K."/>
            <person name="Zielenkiewicz U."/>
            <person name="Pilsyk S."/>
            <person name="Malc E."/>
            <person name="Mieczkowski P."/>
            <person name="Kruszewska J.S."/>
            <person name="Biernat P."/>
            <person name="Pawlowska J."/>
        </authorList>
    </citation>
    <scope>NUCLEOTIDE SEQUENCE</scope>
    <source>
        <strain evidence="6">CBS 226.32</strain>
    </source>
</reference>
<dbReference type="NCBIfam" id="NF006914">
    <property type="entry name" value="PRK09404.1"/>
    <property type="match status" value="1"/>
</dbReference>
<evidence type="ECO:0000259" key="5">
    <source>
        <dbReference type="SMART" id="SM00861"/>
    </source>
</evidence>
<dbReference type="Pfam" id="PF00676">
    <property type="entry name" value="E1_dh"/>
    <property type="match status" value="1"/>
</dbReference>
<dbReference type="PANTHER" id="PTHR23152:SF4">
    <property type="entry name" value="2-OXOADIPATE DEHYDROGENASE COMPLEX COMPONENT E1"/>
    <property type="match status" value="1"/>
</dbReference>
<dbReference type="AlphaFoldDB" id="A0A8H7V2J3"/>
<dbReference type="Gene3D" id="1.10.287.1150">
    <property type="entry name" value="TPP helical domain"/>
    <property type="match status" value="1"/>
</dbReference>
<keyword evidence="3" id="KW-0560">Oxidoreductase</keyword>
<evidence type="ECO:0000256" key="2">
    <source>
        <dbReference type="ARBA" id="ARBA00006936"/>
    </source>
</evidence>
<dbReference type="InterPro" id="IPR001017">
    <property type="entry name" value="DH_E1"/>
</dbReference>
<dbReference type="Pfam" id="PF16870">
    <property type="entry name" value="OxoGdeHyase_C"/>
    <property type="match status" value="1"/>
</dbReference>
<gene>
    <name evidence="6" type="ORF">INT46_010973</name>
</gene>
<dbReference type="Gene3D" id="3.40.50.11610">
    <property type="entry name" value="Multifunctional 2-oxoglutarate metabolism enzyme, C-terminal domain"/>
    <property type="match status" value="1"/>
</dbReference>
<dbReference type="PANTHER" id="PTHR23152">
    <property type="entry name" value="2-OXOGLUTARATE DEHYDROGENASE"/>
    <property type="match status" value="1"/>
</dbReference>
<dbReference type="NCBIfam" id="NF008907">
    <property type="entry name" value="PRK12270.1"/>
    <property type="match status" value="1"/>
</dbReference>
<dbReference type="GO" id="GO:0006091">
    <property type="term" value="P:generation of precursor metabolites and energy"/>
    <property type="evidence" value="ECO:0007669"/>
    <property type="project" value="UniProtKB-ARBA"/>
</dbReference>
<keyword evidence="7" id="KW-1185">Reference proteome</keyword>
<dbReference type="Gene3D" id="3.40.50.970">
    <property type="match status" value="1"/>
</dbReference>
<dbReference type="InterPro" id="IPR042179">
    <property type="entry name" value="KGD_C_sf"/>
</dbReference>
<dbReference type="PIRSF" id="PIRSF000157">
    <property type="entry name" value="Oxoglu_dh_E1"/>
    <property type="match status" value="1"/>
</dbReference>
<dbReference type="Proteomes" id="UP000650833">
    <property type="component" value="Unassembled WGS sequence"/>
</dbReference>
<evidence type="ECO:0000256" key="4">
    <source>
        <dbReference type="ARBA" id="ARBA00023052"/>
    </source>
</evidence>
<comment type="cofactor">
    <cofactor evidence="1">
        <name>thiamine diphosphate</name>
        <dbReference type="ChEBI" id="CHEBI:58937"/>
    </cofactor>
</comment>
<accession>A0A8H7V2J3</accession>
<dbReference type="Pfam" id="PF02779">
    <property type="entry name" value="Transket_pyr"/>
    <property type="match status" value="1"/>
</dbReference>
<keyword evidence="4" id="KW-0786">Thiamine pyrophosphate</keyword>
<dbReference type="InterPro" id="IPR031717">
    <property type="entry name" value="ODO-1/KGD_C"/>
</dbReference>
<dbReference type="EMBL" id="JAEPRC010000188">
    <property type="protein sequence ID" value="KAG2204845.1"/>
    <property type="molecule type" value="Genomic_DNA"/>
</dbReference>
<protein>
    <recommendedName>
        <fullName evidence="5">Transketolase-like pyrimidine-binding domain-containing protein</fullName>
    </recommendedName>
</protein>
<dbReference type="CDD" id="cd02016">
    <property type="entry name" value="TPP_E1_OGDC_like"/>
    <property type="match status" value="1"/>
</dbReference>
<dbReference type="NCBIfam" id="TIGR00239">
    <property type="entry name" value="2oxo_dh_E1"/>
    <property type="match status" value="1"/>
</dbReference>
<dbReference type="SMART" id="SM00861">
    <property type="entry name" value="Transket_pyr"/>
    <property type="match status" value="1"/>
</dbReference>
<dbReference type="GO" id="GO:0030976">
    <property type="term" value="F:thiamine pyrophosphate binding"/>
    <property type="evidence" value="ECO:0007669"/>
    <property type="project" value="InterPro"/>
</dbReference>
<dbReference type="SUPFAM" id="SSF52518">
    <property type="entry name" value="Thiamin diphosphate-binding fold (THDP-binding)"/>
    <property type="match status" value="2"/>
</dbReference>
<evidence type="ECO:0000256" key="1">
    <source>
        <dbReference type="ARBA" id="ARBA00001964"/>
    </source>
</evidence>
<proteinExistence type="inferred from homology"/>
<dbReference type="InterPro" id="IPR005475">
    <property type="entry name" value="Transketolase-like_Pyr-bd"/>
</dbReference>
<evidence type="ECO:0000313" key="6">
    <source>
        <dbReference type="EMBL" id="KAG2204845.1"/>
    </source>
</evidence>
<name>A0A8H7V2J3_9FUNG</name>
<organism evidence="6 7">
    <name type="scientific">Mucor plumbeus</name>
    <dbReference type="NCBI Taxonomy" id="97098"/>
    <lineage>
        <taxon>Eukaryota</taxon>
        <taxon>Fungi</taxon>
        <taxon>Fungi incertae sedis</taxon>
        <taxon>Mucoromycota</taxon>
        <taxon>Mucoromycotina</taxon>
        <taxon>Mucoromycetes</taxon>
        <taxon>Mucorales</taxon>
        <taxon>Mucorineae</taxon>
        <taxon>Mucoraceae</taxon>
        <taxon>Mucor</taxon>
    </lineage>
</organism>
<dbReference type="OrthoDB" id="413077at2759"/>
<evidence type="ECO:0000256" key="3">
    <source>
        <dbReference type="ARBA" id="ARBA00023002"/>
    </source>
</evidence>
<sequence length="944" mass="106593">MFRLSSLTKNINYRKTTSTTLLRRGATVRSYHDDGVYGYRVAKEFKLPDYTAEELSNRMKYGSLLRMVQAYRTHGHEGAHLDPLNIMKRKEVLALKPERYGLGESSSESYNLAGILHVNDAMQEKNLGNEADFKTILDHLQAVYCGKIAYEFMHLPSASERRWWYHAVESWEKPQLDVEQKKRIHEILSKSEVFDQFLGKKFPNLKRYGLEGAESMMVALDRLFELSAHNNIQDIVIGMPHRGRLNLLCDLLQYPYASLFHKMKGNSELPEGTFGSGDVISHLVNNPDLTYGGKKVHVSLLANPSHLEAINPVAMGKARAKQTGLLASSEDSCNLGDRVMCVQIHGDAAFAGQGIVMEGLGMSNLAHYSSGGSVHIVVNNQLGYTTPAQNARSSAYCSDIGKMINVPVVHVNGDFPEDVARALDMVFEYRNKFRKDIILDLMCYRRWGHNELDEPAFTQPVMYNNIRHRTSVPKLYEKKLIDDKTLNSETEAQQVREKQVKQLEQGLQDAESFVPDAKHFHLDGNWKGIHHITSAKENETPDTGYDANVLTEIGQLSVTPPDNVKIHSRLQKYHIDQRIKKLKQGHGLDWATAEALAFGSLIQEGFDVRISGQDVGRGTFSQRHAMFVCQDTERAVIPLNHMQSGQKNFLEVANSPLSEFAVLGFEYGMSIESPKRLVLWEAQFGDFFNGAQITIDTFLSSGEEKWLRQSGLVMLLPHGQDGAGPEHSSSRVERFLQMSNDSFDVNKMDERPPNWHIVNCTTPAQYFHVLRRQMLRSYRKPLIVISPKSLLKSPLAVSSLTDMAPGTCFQPVLKDTSIKNDSQVEKVVFLSGKFYYDLVKERQNRGLDDKVALIRIEELSPFPKDEIVKEIEKYSGAHEFVWCQEEPQNAGAYAFMAPRLAQLLPENKAIQYVGREPLSAPAVGISSIFKKQAQELLHDSMNIN</sequence>
<evidence type="ECO:0000313" key="7">
    <source>
        <dbReference type="Proteomes" id="UP000650833"/>
    </source>
</evidence>
<comment type="caution">
    <text evidence="6">The sequence shown here is derived from an EMBL/GenBank/DDBJ whole genome shotgun (WGS) entry which is preliminary data.</text>
</comment>
<feature type="domain" description="Transketolase-like pyrimidine-binding" evidence="5">
    <location>
        <begin position="588"/>
        <end position="793"/>
    </location>
</feature>
<dbReference type="Gene3D" id="3.40.50.12470">
    <property type="match status" value="1"/>
</dbReference>
<dbReference type="InterPro" id="IPR029061">
    <property type="entry name" value="THDP-binding"/>
</dbReference>
<comment type="similarity">
    <text evidence="2">Belongs to the alpha-ketoglutarate dehydrogenase family.</text>
</comment>
<dbReference type="InterPro" id="IPR011603">
    <property type="entry name" value="2oxoglutarate_DH_E1"/>
</dbReference>